<dbReference type="Proteomes" id="UP000186879">
    <property type="component" value="Chromosome"/>
</dbReference>
<evidence type="ECO:0000313" key="7">
    <source>
        <dbReference type="Proteomes" id="UP000267921"/>
    </source>
</evidence>
<evidence type="ECO:0000313" key="5">
    <source>
        <dbReference type="Proteomes" id="UP000186879"/>
    </source>
</evidence>
<reference evidence="4 6" key="2">
    <citation type="submission" date="2016-10" db="EMBL/GenBank/DDBJ databases">
        <authorList>
            <person name="de Groot N.N."/>
        </authorList>
    </citation>
    <scope>NUCLEOTIDE SEQUENCE [LARGE SCALE GENOMIC DNA]</scope>
    <source>
        <strain evidence="4 6">Z-7982</strain>
    </source>
</reference>
<dbReference type="EMBL" id="RJJG01000009">
    <property type="protein sequence ID" value="RNI07273.1"/>
    <property type="molecule type" value="Genomic_DNA"/>
</dbReference>
<dbReference type="EMBL" id="CP017921">
    <property type="protein sequence ID" value="APH38060.1"/>
    <property type="molecule type" value="Genomic_DNA"/>
</dbReference>
<evidence type="ECO:0000256" key="1">
    <source>
        <dbReference type="SAM" id="Coils"/>
    </source>
</evidence>
<accession>A0A1L3PZK8</accession>
<dbReference type="GeneID" id="30582134"/>
<dbReference type="KEGG" id="mhaz:BHR79_00245"/>
<dbReference type="OrthoDB" id="147108at2157"/>
<dbReference type="RefSeq" id="WP_072560183.1">
    <property type="nucleotide sequence ID" value="NZ_CP017921.1"/>
</dbReference>
<feature type="coiled-coil region" evidence="1">
    <location>
        <begin position="9"/>
        <end position="113"/>
    </location>
</feature>
<dbReference type="Proteomes" id="UP000267921">
    <property type="component" value="Unassembled WGS sequence"/>
</dbReference>
<organism evidence="2 5">
    <name type="scientific">Methanohalophilus halophilus</name>
    <dbReference type="NCBI Taxonomy" id="2177"/>
    <lineage>
        <taxon>Archaea</taxon>
        <taxon>Methanobacteriati</taxon>
        <taxon>Methanobacteriota</taxon>
        <taxon>Stenosarchaea group</taxon>
        <taxon>Methanomicrobia</taxon>
        <taxon>Methanosarcinales</taxon>
        <taxon>Methanosarcinaceae</taxon>
        <taxon>Methanohalophilus</taxon>
    </lineage>
</organism>
<dbReference type="Pfam" id="PF23435">
    <property type="entry name" value="DUF7121"/>
    <property type="match status" value="1"/>
</dbReference>
<feature type="coiled-coil region" evidence="1">
    <location>
        <begin position="139"/>
        <end position="169"/>
    </location>
</feature>
<dbReference type="EMBL" id="FNMU01000005">
    <property type="protein sequence ID" value="SDW84579.1"/>
    <property type="molecule type" value="Genomic_DNA"/>
</dbReference>
<protein>
    <submittedName>
        <fullName evidence="2">Phosphoserine phosphatase</fullName>
    </submittedName>
    <submittedName>
        <fullName evidence="4">Uncharacterized coiled-coil protein, contains DUF342 domain</fullName>
    </submittedName>
</protein>
<evidence type="ECO:0000313" key="3">
    <source>
        <dbReference type="EMBL" id="RNI07273.1"/>
    </source>
</evidence>
<dbReference type="SUPFAM" id="SSF58104">
    <property type="entry name" value="Methyl-accepting chemotaxis protein (MCP) signaling domain"/>
    <property type="match status" value="1"/>
</dbReference>
<dbReference type="AlphaFoldDB" id="A0A1L3PZK8"/>
<dbReference type="InterPro" id="IPR055545">
    <property type="entry name" value="DUF7121"/>
</dbReference>
<sequence length="305" mass="35971">MKDVSSMTERELKDTVNNYRKEISQHEKSLKGVFEELKLHKTNIDELKEKRNELNAKVRELAKEAREEKTQRDEINKKIADLKSRRNEVAGERNKVVKDINDLKKKRDQYNEQSKGSLETLSKAYAEDLDKFLNADIPLKHEQDLFEKLNELEKRLEAAKAANHFHNQVINIYENTRDIGDEERDVSKEIKQLAEKSQQHHLNMIELYKQVDEIRKEADKFHSQIKETYQVIAPTREKIDPLKTKISNLRDELSIYLDKLNDIQTHKEEQKKSNQHVAAKEKFEKTGKLSLEELRVLMDKGDIKL</sequence>
<evidence type="ECO:0000313" key="4">
    <source>
        <dbReference type="EMBL" id="SDW84579.1"/>
    </source>
</evidence>
<proteinExistence type="predicted"/>
<keyword evidence="1" id="KW-0175">Coiled coil</keyword>
<evidence type="ECO:0000313" key="6">
    <source>
        <dbReference type="Proteomes" id="UP000198669"/>
    </source>
</evidence>
<keyword evidence="5" id="KW-1185">Reference proteome</keyword>
<gene>
    <name evidence="2" type="ORF">BHR79_00245</name>
    <name evidence="3" type="ORF">EFE40_10060</name>
    <name evidence="4" type="ORF">SAMN04515625_1732</name>
</gene>
<evidence type="ECO:0000313" key="2">
    <source>
        <dbReference type="EMBL" id="APH38060.1"/>
    </source>
</evidence>
<dbReference type="STRING" id="2177.BHR79_00245"/>
<reference evidence="3 7" key="3">
    <citation type="submission" date="2018-10" db="EMBL/GenBank/DDBJ databases">
        <title>Cultivation of a novel Methanohalophilus strain from Kebrit Deep of the Red Sea and a genomic comparison of members of the genus Methanohalophilus.</title>
        <authorList>
            <person name="Guan Y."/>
            <person name="Ngugi D.K."/>
            <person name="Stingl U."/>
        </authorList>
    </citation>
    <scope>NUCLEOTIDE SEQUENCE [LARGE SCALE GENOMIC DNA]</scope>
    <source>
        <strain evidence="3 7">DSM 3094</strain>
    </source>
</reference>
<name>A0A1L3PZK8_9EURY</name>
<reference evidence="2 5" key="1">
    <citation type="submission" date="2016-10" db="EMBL/GenBank/DDBJ databases">
        <title>Methanohalophilus halophilus.</title>
        <authorList>
            <person name="L'haridon S."/>
        </authorList>
    </citation>
    <scope>NUCLEOTIDE SEQUENCE [LARGE SCALE GENOMIC DNA]</scope>
    <source>
        <strain evidence="2 5">Z-7982</strain>
    </source>
</reference>
<dbReference type="Proteomes" id="UP000198669">
    <property type="component" value="Unassembled WGS sequence"/>
</dbReference>